<feature type="signal peptide" evidence="1">
    <location>
        <begin position="1"/>
        <end position="25"/>
    </location>
</feature>
<dbReference type="Gene3D" id="2.80.10.50">
    <property type="match status" value="1"/>
</dbReference>
<dbReference type="SMART" id="SM00108">
    <property type="entry name" value="B_lectin"/>
    <property type="match status" value="2"/>
</dbReference>
<name>A0A345P8R4_9GAMM</name>
<dbReference type="SMART" id="SM00458">
    <property type="entry name" value="RICIN"/>
    <property type="match status" value="1"/>
</dbReference>
<dbReference type="RefSeq" id="WP_114899781.1">
    <property type="nucleotide sequence ID" value="NZ_CP031222.1"/>
</dbReference>
<keyword evidence="1" id="KW-0732">Signal</keyword>
<keyword evidence="4" id="KW-1185">Reference proteome</keyword>
<feature type="domain" description="Bulb-type lectin" evidence="2">
    <location>
        <begin position="389"/>
        <end position="499"/>
    </location>
</feature>
<dbReference type="InterPro" id="IPR000772">
    <property type="entry name" value="Ricin_B_lectin"/>
</dbReference>
<dbReference type="EMBL" id="CP031222">
    <property type="protein sequence ID" value="AXI03673.1"/>
    <property type="molecule type" value="Genomic_DNA"/>
</dbReference>
<dbReference type="Pfam" id="PF11958">
    <property type="entry name" value="DUF3472"/>
    <property type="match status" value="1"/>
</dbReference>
<dbReference type="Pfam" id="PF00652">
    <property type="entry name" value="Ricin_B_lectin"/>
    <property type="match status" value="1"/>
</dbReference>
<evidence type="ECO:0000313" key="4">
    <source>
        <dbReference type="Proteomes" id="UP000253940"/>
    </source>
</evidence>
<evidence type="ECO:0000259" key="2">
    <source>
        <dbReference type="PROSITE" id="PS50927"/>
    </source>
</evidence>
<dbReference type="KEGG" id="mbah:HYN46_13050"/>
<dbReference type="InterPro" id="IPR036426">
    <property type="entry name" value="Bulb-type_lectin_dom_sf"/>
</dbReference>
<dbReference type="InterPro" id="IPR035992">
    <property type="entry name" value="Ricin_B-like_lectins"/>
</dbReference>
<dbReference type="SUPFAM" id="SSF51110">
    <property type="entry name" value="alpha-D-mannose-specific plant lectins"/>
    <property type="match status" value="2"/>
</dbReference>
<reference evidence="3 4" key="1">
    <citation type="submission" date="2018-07" db="EMBL/GenBank/DDBJ databases">
        <title>Genome sequencing of Moraxellaceae gen. HYN0046.</title>
        <authorList>
            <person name="Kim M."/>
            <person name="Yi H."/>
        </authorList>
    </citation>
    <scope>NUCLEOTIDE SEQUENCE [LARGE SCALE GENOMIC DNA]</scope>
    <source>
        <strain evidence="3 4">HYN0046</strain>
    </source>
</reference>
<dbReference type="PROSITE" id="PS50231">
    <property type="entry name" value="RICIN_B_LECTIN"/>
    <property type="match status" value="1"/>
</dbReference>
<dbReference type="Gene3D" id="2.90.10.30">
    <property type="match status" value="1"/>
</dbReference>
<dbReference type="InterPro" id="IPR021862">
    <property type="entry name" value="DUF3472"/>
</dbReference>
<dbReference type="InterPro" id="IPR001480">
    <property type="entry name" value="Bulb-type_lectin_dom"/>
</dbReference>
<accession>A0A345P8R4</accession>
<dbReference type="SUPFAM" id="SSF50370">
    <property type="entry name" value="Ricin B-like lectins"/>
    <property type="match status" value="1"/>
</dbReference>
<feature type="chain" id="PRO_5016989232" description="Bulb-type lectin domain-containing protein" evidence="1">
    <location>
        <begin position="26"/>
        <end position="615"/>
    </location>
</feature>
<protein>
    <recommendedName>
        <fullName evidence="2">Bulb-type lectin domain-containing protein</fullName>
    </recommendedName>
</protein>
<dbReference type="OrthoDB" id="8443920at2"/>
<dbReference type="Gene3D" id="2.90.10.10">
    <property type="entry name" value="Bulb-type lectin domain"/>
    <property type="match status" value="1"/>
</dbReference>
<evidence type="ECO:0000313" key="3">
    <source>
        <dbReference type="EMBL" id="AXI03673.1"/>
    </source>
</evidence>
<dbReference type="AlphaFoldDB" id="A0A345P8R4"/>
<dbReference type="Proteomes" id="UP000253940">
    <property type="component" value="Chromosome"/>
</dbReference>
<gene>
    <name evidence="3" type="ORF">HYN46_13050</name>
</gene>
<evidence type="ECO:0000256" key="1">
    <source>
        <dbReference type="SAM" id="SignalP"/>
    </source>
</evidence>
<dbReference type="PROSITE" id="PS50927">
    <property type="entry name" value="BULB_LECTIN"/>
    <property type="match status" value="2"/>
</dbReference>
<proteinExistence type="predicted"/>
<feature type="domain" description="Bulb-type lectin" evidence="2">
    <location>
        <begin position="509"/>
        <end position="615"/>
    </location>
</feature>
<sequence>MINHVVKKVGAIFAFLLCCSQGAFAATGTTPGNYIWWSFPSNVTAITDITYSVKVNQDPGPLANVFWSNQFDLAATTAAPTKLTGYMGMQSNGGSKRTFLISIWGPNVYKLGDAGSYCLNGTEGSPFVSCRTQAIYWQAGHTYQFHLVNEGDQWFGLTITDTTTNTSYKVGSIQTGRDAIDPKGNTVSWTEFFEWNSPLSTCTDQPYTKATFGMPIVNVNGVATSATVGSTSNGNSCSPDTTTNVDKVAGNVLVQNAIHNSIRGPILDAQGHCLINNNGTPALGTCSTFDSQQGWVLGSNGAIQNNHLCLTNTAGVPVASCTGDATQLWGFQNGQIVQKGTNLCLTAASPLVNVQNCSTLTTQQWSMPEIQSLNSTSWSCLNATPTSYANFLIKGMTLCPLDTMSSPSGNYHLNVLQNGNLTLTDSSNTSLWTTATSAKTPIRGFIQNDGNFGVADSADHALWSTAKTGYTGASVFLIQDDGNLVNYDLAVKFSSGFSDPTAGTSRTGGHVFQRGSKLISGQSVTSGNGKFALTMQASGNLVVTRLSDGFVAFQTKTLGAGNYAVLQNDGNFVVYSATNVPQWNSKTAGATSALLLLQDDGNLVLYSFTPKWSRF</sequence>
<organism evidence="3 4">
    <name type="scientific">Aquirhabdus parva</name>
    <dbReference type="NCBI Taxonomy" id="2283318"/>
    <lineage>
        <taxon>Bacteria</taxon>
        <taxon>Pseudomonadati</taxon>
        <taxon>Pseudomonadota</taxon>
        <taxon>Gammaproteobacteria</taxon>
        <taxon>Moraxellales</taxon>
        <taxon>Moraxellaceae</taxon>
        <taxon>Aquirhabdus</taxon>
    </lineage>
</organism>